<comment type="caution">
    <text evidence="2">The sequence shown here is derived from an EMBL/GenBank/DDBJ whole genome shotgun (WGS) entry which is preliminary data.</text>
</comment>
<sequence>MAPAARGYHALVKYVALLLTGAFAFVLALVSYAAGSSAVAVSALCTAVALVAAGLITANRQPFPVADESLVVKAPAVT</sequence>
<keyword evidence="3" id="KW-1185">Reference proteome</keyword>
<keyword evidence="1" id="KW-1133">Transmembrane helix</keyword>
<keyword evidence="1" id="KW-0812">Transmembrane</keyword>
<gene>
    <name evidence="2" type="ORF">BST17_13955</name>
</gene>
<feature type="transmembrane region" description="Helical" evidence="1">
    <location>
        <begin position="39"/>
        <end position="58"/>
    </location>
</feature>
<protein>
    <submittedName>
        <fullName evidence="2">Uncharacterized protein</fullName>
    </submittedName>
</protein>
<dbReference type="STRING" id="564198.BST17_13955"/>
<keyword evidence="1" id="KW-0472">Membrane</keyword>
<accession>A0A1W9YX94</accession>
<reference evidence="2 3" key="1">
    <citation type="submission" date="2017-02" db="EMBL/GenBank/DDBJ databases">
        <title>The new phylogeny of genus Mycobacterium.</title>
        <authorList>
            <person name="Tortoli E."/>
            <person name="Trovato A."/>
            <person name="Cirillo D.M."/>
        </authorList>
    </citation>
    <scope>NUCLEOTIDE SEQUENCE [LARGE SCALE GENOMIC DNA]</scope>
    <source>
        <strain evidence="2 3">DSM 45578</strain>
    </source>
</reference>
<evidence type="ECO:0000313" key="3">
    <source>
        <dbReference type="Proteomes" id="UP000192366"/>
    </source>
</evidence>
<evidence type="ECO:0000256" key="1">
    <source>
        <dbReference type="SAM" id="Phobius"/>
    </source>
</evidence>
<name>A0A1W9YX94_MYCBA</name>
<organism evidence="2 3">
    <name type="scientific">Mycolicibacterium bacteremicum</name>
    <name type="common">Mycobacterium bacteremicum</name>
    <dbReference type="NCBI Taxonomy" id="564198"/>
    <lineage>
        <taxon>Bacteria</taxon>
        <taxon>Bacillati</taxon>
        <taxon>Actinomycetota</taxon>
        <taxon>Actinomycetes</taxon>
        <taxon>Mycobacteriales</taxon>
        <taxon>Mycobacteriaceae</taxon>
        <taxon>Mycolicibacterium</taxon>
    </lineage>
</organism>
<dbReference type="AlphaFoldDB" id="A0A1W9YX94"/>
<dbReference type="Proteomes" id="UP000192366">
    <property type="component" value="Unassembled WGS sequence"/>
</dbReference>
<dbReference type="EMBL" id="MVHJ01000010">
    <property type="protein sequence ID" value="ORA04390.1"/>
    <property type="molecule type" value="Genomic_DNA"/>
</dbReference>
<feature type="transmembrane region" description="Helical" evidence="1">
    <location>
        <begin position="12"/>
        <end position="33"/>
    </location>
</feature>
<evidence type="ECO:0000313" key="2">
    <source>
        <dbReference type="EMBL" id="ORA04390.1"/>
    </source>
</evidence>
<proteinExistence type="predicted"/>